<dbReference type="Pfam" id="PF12833">
    <property type="entry name" value="HTH_18"/>
    <property type="match status" value="1"/>
</dbReference>
<dbReference type="InterPro" id="IPR018062">
    <property type="entry name" value="HTH_AraC-typ_CS"/>
</dbReference>
<reference evidence="6 7" key="1">
    <citation type="submission" date="2019-09" db="EMBL/GenBank/DDBJ databases">
        <title>Genome sequence of Rhodovastum atsumiense, a diverse member of the Acetobacteraceae family of non-sulfur purple photosynthetic bacteria.</title>
        <authorList>
            <person name="Meyer T."/>
            <person name="Kyndt J."/>
        </authorList>
    </citation>
    <scope>NUCLEOTIDE SEQUENCE [LARGE SCALE GENOMIC DNA]</scope>
    <source>
        <strain evidence="6 7">DSM 21279</strain>
    </source>
</reference>
<dbReference type="InterPro" id="IPR009057">
    <property type="entry name" value="Homeodomain-like_sf"/>
</dbReference>
<dbReference type="InterPro" id="IPR018060">
    <property type="entry name" value="HTH_AraC"/>
</dbReference>
<evidence type="ECO:0000313" key="6">
    <source>
        <dbReference type="EMBL" id="KAA5610691.1"/>
    </source>
</evidence>
<protein>
    <submittedName>
        <fullName evidence="6">AraC family transcriptional regulator</fullName>
    </submittedName>
</protein>
<gene>
    <name evidence="6" type="ORF">F1189_18135</name>
</gene>
<keyword evidence="2" id="KW-0238">DNA-binding</keyword>
<dbReference type="Gene3D" id="1.10.10.60">
    <property type="entry name" value="Homeodomain-like"/>
    <property type="match status" value="2"/>
</dbReference>
<dbReference type="AlphaFoldDB" id="A0A5M6IR86"/>
<evidence type="ECO:0000313" key="7">
    <source>
        <dbReference type="Proteomes" id="UP000325255"/>
    </source>
</evidence>
<dbReference type="PROSITE" id="PS00041">
    <property type="entry name" value="HTH_ARAC_FAMILY_1"/>
    <property type="match status" value="1"/>
</dbReference>
<name>A0A5M6IR86_9PROT</name>
<accession>A0A5M6IR86</accession>
<dbReference type="InterPro" id="IPR011051">
    <property type="entry name" value="RmlC_Cupin_sf"/>
</dbReference>
<dbReference type="GO" id="GO:0003700">
    <property type="term" value="F:DNA-binding transcription factor activity"/>
    <property type="evidence" value="ECO:0007669"/>
    <property type="project" value="InterPro"/>
</dbReference>
<dbReference type="PROSITE" id="PS01124">
    <property type="entry name" value="HTH_ARAC_FAMILY_2"/>
    <property type="match status" value="1"/>
</dbReference>
<evidence type="ECO:0000256" key="1">
    <source>
        <dbReference type="ARBA" id="ARBA00023015"/>
    </source>
</evidence>
<comment type="caution">
    <text evidence="6">The sequence shown here is derived from an EMBL/GenBank/DDBJ whole genome shotgun (WGS) entry which is preliminary data.</text>
</comment>
<dbReference type="CDD" id="cd06976">
    <property type="entry name" value="cupin_MtlR-like_N"/>
    <property type="match status" value="1"/>
</dbReference>
<dbReference type="SUPFAM" id="SSF51182">
    <property type="entry name" value="RmlC-like cupins"/>
    <property type="match status" value="1"/>
</dbReference>
<dbReference type="PANTHER" id="PTHR43280:SF27">
    <property type="entry name" value="TRANSCRIPTIONAL REGULATOR MTLR"/>
    <property type="match status" value="1"/>
</dbReference>
<dbReference type="OrthoDB" id="9816011at2"/>
<dbReference type="EMBL" id="VWPK01000029">
    <property type="protein sequence ID" value="KAA5610691.1"/>
    <property type="molecule type" value="Genomic_DNA"/>
</dbReference>
<dbReference type="SMART" id="SM00342">
    <property type="entry name" value="HTH_ARAC"/>
    <property type="match status" value="1"/>
</dbReference>
<evidence type="ECO:0000256" key="3">
    <source>
        <dbReference type="ARBA" id="ARBA00023163"/>
    </source>
</evidence>
<feature type="domain" description="HTH araC/xylS-type" evidence="5">
    <location>
        <begin position="190"/>
        <end position="289"/>
    </location>
</feature>
<evidence type="ECO:0000259" key="5">
    <source>
        <dbReference type="PROSITE" id="PS01124"/>
    </source>
</evidence>
<proteinExistence type="predicted"/>
<evidence type="ECO:0000256" key="2">
    <source>
        <dbReference type="ARBA" id="ARBA00023125"/>
    </source>
</evidence>
<dbReference type="SUPFAM" id="SSF46689">
    <property type="entry name" value="Homeodomain-like"/>
    <property type="match status" value="1"/>
</dbReference>
<keyword evidence="1" id="KW-0805">Transcription regulation</keyword>
<dbReference type="PANTHER" id="PTHR43280">
    <property type="entry name" value="ARAC-FAMILY TRANSCRIPTIONAL REGULATOR"/>
    <property type="match status" value="1"/>
</dbReference>
<keyword evidence="7" id="KW-1185">Reference proteome</keyword>
<evidence type="ECO:0000256" key="4">
    <source>
        <dbReference type="SAM" id="MobiDB-lite"/>
    </source>
</evidence>
<dbReference type="GO" id="GO:0043565">
    <property type="term" value="F:sequence-specific DNA binding"/>
    <property type="evidence" value="ECO:0007669"/>
    <property type="project" value="InterPro"/>
</dbReference>
<organism evidence="6 7">
    <name type="scientific">Rhodovastum atsumiense</name>
    <dbReference type="NCBI Taxonomy" id="504468"/>
    <lineage>
        <taxon>Bacteria</taxon>
        <taxon>Pseudomonadati</taxon>
        <taxon>Pseudomonadota</taxon>
        <taxon>Alphaproteobacteria</taxon>
        <taxon>Acetobacterales</taxon>
        <taxon>Acetobacteraceae</taxon>
        <taxon>Rhodovastum</taxon>
    </lineage>
</organism>
<keyword evidence="3" id="KW-0804">Transcription</keyword>
<feature type="region of interest" description="Disordered" evidence="4">
    <location>
        <begin position="291"/>
        <end position="310"/>
    </location>
</feature>
<sequence>MKVKPLCEVIGPSLEGTFRVFQHDYPFPYSGWHFHPEYEIHLIRKSRGLCYVGTHAGPFDVGQVILTGPNLPHMWVTDGGPDAQYDEAGLIRDRDLVLQFSGRFAERCIATFSDCAGLQALVDAARAGVQFSVPVARKAWRIMHSLLDASGLERVGIFFTLLHVLAGDAERRLLSVTPPNATGNRPKRLASVLEYIAANYNRHSLSCNELAAMEKMTPSAFSRFFERNISCSCNEYINRLRVYRACQLLIETDAQVTAIGYDSGYSTISTFNRNFVRFMGASPSEFRAQRRLPRHRPDLPAHAPVHAGVA</sequence>
<dbReference type="Proteomes" id="UP000325255">
    <property type="component" value="Unassembled WGS sequence"/>
</dbReference>
<dbReference type="RefSeq" id="WP_150042277.1">
    <property type="nucleotide sequence ID" value="NZ_OW485601.1"/>
</dbReference>